<dbReference type="CDD" id="cd00082">
    <property type="entry name" value="HisKA"/>
    <property type="match status" value="1"/>
</dbReference>
<dbReference type="Gene3D" id="6.10.250.490">
    <property type="match status" value="1"/>
</dbReference>
<evidence type="ECO:0000256" key="4">
    <source>
        <dbReference type="ARBA" id="ARBA00022679"/>
    </source>
</evidence>
<evidence type="ECO:0000259" key="8">
    <source>
        <dbReference type="PROSITE" id="PS50109"/>
    </source>
</evidence>
<dbReference type="InterPro" id="IPR000014">
    <property type="entry name" value="PAS"/>
</dbReference>
<evidence type="ECO:0000259" key="10">
    <source>
        <dbReference type="PROSITE" id="PS50112"/>
    </source>
</evidence>
<dbReference type="InterPro" id="IPR003661">
    <property type="entry name" value="HisK_dim/P_dom"/>
</dbReference>
<dbReference type="PANTHER" id="PTHR43047:SF72">
    <property type="entry name" value="OSMOSENSING HISTIDINE PROTEIN KINASE SLN1"/>
    <property type="match status" value="1"/>
</dbReference>
<comment type="catalytic activity">
    <reaction evidence="1">
        <text>ATP + protein L-histidine = ADP + protein N-phospho-L-histidine.</text>
        <dbReference type="EC" id="2.7.13.3"/>
    </reaction>
</comment>
<dbReference type="SUPFAM" id="SSF47384">
    <property type="entry name" value="Homodimeric domain of signal transducing histidine kinase"/>
    <property type="match status" value="1"/>
</dbReference>
<dbReference type="InterPro" id="IPR011006">
    <property type="entry name" value="CheY-like_superfamily"/>
</dbReference>
<accession>A0A831LFM4</accession>
<evidence type="ECO:0000259" key="9">
    <source>
        <dbReference type="PROSITE" id="PS50110"/>
    </source>
</evidence>
<dbReference type="InterPro" id="IPR013656">
    <property type="entry name" value="PAS_4"/>
</dbReference>
<dbReference type="SMART" id="SM00448">
    <property type="entry name" value="REC"/>
    <property type="match status" value="1"/>
</dbReference>
<dbReference type="InterPro" id="IPR000700">
    <property type="entry name" value="PAS-assoc_C"/>
</dbReference>
<dbReference type="InterPro" id="IPR001789">
    <property type="entry name" value="Sig_transdc_resp-reg_receiver"/>
</dbReference>
<keyword evidence="3 6" id="KW-0597">Phosphoprotein</keyword>
<dbReference type="InterPro" id="IPR001610">
    <property type="entry name" value="PAC"/>
</dbReference>
<dbReference type="PROSITE" id="PS50113">
    <property type="entry name" value="PAC"/>
    <property type="match status" value="2"/>
</dbReference>
<name>A0A831LFM4_9BACT</name>
<proteinExistence type="predicted"/>
<dbReference type="EC" id="2.7.13.3" evidence="2"/>
<feature type="modified residue" description="4-aspartylphosphate" evidence="6">
    <location>
        <position position="639"/>
    </location>
</feature>
<dbReference type="EMBL" id="DSDO01000029">
    <property type="protein sequence ID" value="HDR46137.1"/>
    <property type="molecule type" value="Genomic_DNA"/>
</dbReference>
<dbReference type="SUPFAM" id="SSF55785">
    <property type="entry name" value="PYP-like sensor domain (PAS domain)"/>
    <property type="match status" value="2"/>
</dbReference>
<dbReference type="AlphaFoldDB" id="A0A831LFM4"/>
<dbReference type="SMART" id="SM00387">
    <property type="entry name" value="HATPase_c"/>
    <property type="match status" value="1"/>
</dbReference>
<dbReference type="InterPro" id="IPR036890">
    <property type="entry name" value="HATPase_C_sf"/>
</dbReference>
<dbReference type="CDD" id="cd17546">
    <property type="entry name" value="REC_hyHK_CKI1_RcsC-like"/>
    <property type="match status" value="1"/>
</dbReference>
<dbReference type="InterPro" id="IPR005467">
    <property type="entry name" value="His_kinase_dom"/>
</dbReference>
<dbReference type="InterPro" id="IPR013655">
    <property type="entry name" value="PAS_fold_3"/>
</dbReference>
<dbReference type="SMART" id="SM00086">
    <property type="entry name" value="PAC"/>
    <property type="match status" value="2"/>
</dbReference>
<organism evidence="12">
    <name type="scientific">Geoalkalibacter subterraneus</name>
    <dbReference type="NCBI Taxonomy" id="483547"/>
    <lineage>
        <taxon>Bacteria</taxon>
        <taxon>Pseudomonadati</taxon>
        <taxon>Thermodesulfobacteriota</taxon>
        <taxon>Desulfuromonadia</taxon>
        <taxon>Desulfuromonadales</taxon>
        <taxon>Geoalkalibacteraceae</taxon>
        <taxon>Geoalkalibacter</taxon>
    </lineage>
</organism>
<evidence type="ECO:0000256" key="7">
    <source>
        <dbReference type="SAM" id="Coils"/>
    </source>
</evidence>
<dbReference type="Proteomes" id="UP000886162">
    <property type="component" value="Unassembled WGS sequence"/>
</dbReference>
<dbReference type="InterPro" id="IPR004358">
    <property type="entry name" value="Sig_transdc_His_kin-like_C"/>
</dbReference>
<dbReference type="InterPro" id="IPR003594">
    <property type="entry name" value="HATPase_dom"/>
</dbReference>
<evidence type="ECO:0000256" key="5">
    <source>
        <dbReference type="ARBA" id="ARBA00022777"/>
    </source>
</evidence>
<feature type="domain" description="PAC" evidence="11">
    <location>
        <begin position="280"/>
        <end position="332"/>
    </location>
</feature>
<dbReference type="SUPFAM" id="SSF55874">
    <property type="entry name" value="ATPase domain of HSP90 chaperone/DNA topoisomerase II/histidine kinase"/>
    <property type="match status" value="1"/>
</dbReference>
<dbReference type="GO" id="GO:0009927">
    <property type="term" value="F:histidine phosphotransfer kinase activity"/>
    <property type="evidence" value="ECO:0007669"/>
    <property type="project" value="TreeGrafter"/>
</dbReference>
<dbReference type="PRINTS" id="PR00344">
    <property type="entry name" value="BCTRLSENSOR"/>
</dbReference>
<dbReference type="Pfam" id="PF08447">
    <property type="entry name" value="PAS_3"/>
    <property type="match status" value="1"/>
</dbReference>
<evidence type="ECO:0000256" key="2">
    <source>
        <dbReference type="ARBA" id="ARBA00012438"/>
    </source>
</evidence>
<evidence type="ECO:0000256" key="1">
    <source>
        <dbReference type="ARBA" id="ARBA00000085"/>
    </source>
</evidence>
<feature type="domain" description="PAC" evidence="11">
    <location>
        <begin position="154"/>
        <end position="206"/>
    </location>
</feature>
<dbReference type="Gene3D" id="3.30.450.20">
    <property type="entry name" value="PAS domain"/>
    <property type="match status" value="2"/>
</dbReference>
<dbReference type="GO" id="GO:0000155">
    <property type="term" value="F:phosphorelay sensor kinase activity"/>
    <property type="evidence" value="ECO:0007669"/>
    <property type="project" value="InterPro"/>
</dbReference>
<sequence length="707" mass="79904">KKEVVGHPVGELLDGWGDSPAIFSVVDKVRTGEKDFSSVDVKHPGAPDGWRDFRVVVRKVDVSGAVTLVFERISRHPPVFGSEELLRLFIEHAPFAMAMFDRDMRYLCASNRWRSDYGAGQKEIRGASHYDIFPEIPAKWREAHRRGLHGEILSAEADRFVRLDGSVQWVRWEIHPWRNAKGKVGGIVLFTEDITDRKKAEEALRESEENFRELADAMPQLVWTADAQGTVNYYNSRAQEFDGFSRGKDGIWNWAPVLHPEDVQLTVDAWQAAVCTGSTYQVEHRAKRADGRFVWYLSRAKPIRDRNGRIVKWFGTTTDIDELKNSERSLDEARQSAEKANRAKSEFLANMSHEIRTPLSVFLMALDHLQQIDHDPGHRSFLAMADQSGRRLRALIDDILDFSRIEARQVPIEESAVNLRSCVEDAIDLLRPRAQDKDLTLQYCIEPAVPRTVILDPDRLCQVLVNLIGNAVKFTEQGEVKVSARAEGDRLLFFVRDTGPGIARNTLSRLFRSFSQVDGTLTRKHGGTGLGLAICKGLVELMGGEIGVESQHGSGSTFFFKLPLRTPEMCEQAAGQRNEMIPPDNQGAARILLAEDEPMVRDLIIMILQQRGFRIDAVETGCDAVERRRQENFDVVFMDMHMPEMDGLAATREIRALEQEHGKPPVRIIGLTADARQELRDRCLEAGMDSFLTKPLNMKKLIASIEN</sequence>
<evidence type="ECO:0000256" key="3">
    <source>
        <dbReference type="ARBA" id="ARBA00022553"/>
    </source>
</evidence>
<gene>
    <name evidence="12" type="ORF">ENN94_00380</name>
</gene>
<feature type="coiled-coil region" evidence="7">
    <location>
        <begin position="320"/>
        <end position="350"/>
    </location>
</feature>
<dbReference type="PROSITE" id="PS50110">
    <property type="entry name" value="RESPONSE_REGULATORY"/>
    <property type="match status" value="1"/>
</dbReference>
<dbReference type="PROSITE" id="PS50109">
    <property type="entry name" value="HIS_KIN"/>
    <property type="match status" value="1"/>
</dbReference>
<evidence type="ECO:0000313" key="12">
    <source>
        <dbReference type="EMBL" id="HDR46137.1"/>
    </source>
</evidence>
<dbReference type="SMART" id="SM00091">
    <property type="entry name" value="PAS"/>
    <property type="match status" value="2"/>
</dbReference>
<keyword evidence="4" id="KW-0808">Transferase</keyword>
<protein>
    <recommendedName>
        <fullName evidence="2">histidine kinase</fullName>
        <ecNumber evidence="2">2.7.13.3</ecNumber>
    </recommendedName>
</protein>
<dbReference type="SMART" id="SM00388">
    <property type="entry name" value="HisKA"/>
    <property type="match status" value="1"/>
</dbReference>
<dbReference type="Pfam" id="PF02518">
    <property type="entry name" value="HATPase_c"/>
    <property type="match status" value="1"/>
</dbReference>
<feature type="domain" description="PAS" evidence="10">
    <location>
        <begin position="207"/>
        <end position="246"/>
    </location>
</feature>
<dbReference type="CDD" id="cd16922">
    <property type="entry name" value="HATPase_EvgS-ArcB-TorS-like"/>
    <property type="match status" value="1"/>
</dbReference>
<dbReference type="Gene3D" id="3.30.565.10">
    <property type="entry name" value="Histidine kinase-like ATPase, C-terminal domain"/>
    <property type="match status" value="1"/>
</dbReference>
<reference evidence="12" key="1">
    <citation type="journal article" date="2020" name="mSystems">
        <title>Genome- and Community-Level Interaction Insights into Carbon Utilization and Element Cycling Functions of Hydrothermarchaeota in Hydrothermal Sediment.</title>
        <authorList>
            <person name="Zhou Z."/>
            <person name="Liu Y."/>
            <person name="Xu W."/>
            <person name="Pan J."/>
            <person name="Luo Z.H."/>
            <person name="Li M."/>
        </authorList>
    </citation>
    <scope>NUCLEOTIDE SEQUENCE [LARGE SCALE GENOMIC DNA]</scope>
    <source>
        <strain evidence="12">SpSt-1220</strain>
    </source>
</reference>
<evidence type="ECO:0000256" key="6">
    <source>
        <dbReference type="PROSITE-ProRule" id="PRU00169"/>
    </source>
</evidence>
<feature type="domain" description="Response regulatory" evidence="9">
    <location>
        <begin position="590"/>
        <end position="707"/>
    </location>
</feature>
<evidence type="ECO:0000259" key="11">
    <source>
        <dbReference type="PROSITE" id="PS50113"/>
    </source>
</evidence>
<dbReference type="FunFam" id="3.30.450.20:FF:000099">
    <property type="entry name" value="Sensory box sensor histidine kinase"/>
    <property type="match status" value="1"/>
</dbReference>
<dbReference type="InterPro" id="IPR035965">
    <property type="entry name" value="PAS-like_dom_sf"/>
</dbReference>
<dbReference type="SUPFAM" id="SSF52172">
    <property type="entry name" value="CheY-like"/>
    <property type="match status" value="1"/>
</dbReference>
<feature type="non-terminal residue" evidence="12">
    <location>
        <position position="1"/>
    </location>
</feature>
<dbReference type="Pfam" id="PF00512">
    <property type="entry name" value="HisKA"/>
    <property type="match status" value="1"/>
</dbReference>
<dbReference type="InterPro" id="IPR036097">
    <property type="entry name" value="HisK_dim/P_sf"/>
</dbReference>
<keyword evidence="5 12" id="KW-0418">Kinase</keyword>
<feature type="domain" description="Histidine kinase" evidence="8">
    <location>
        <begin position="350"/>
        <end position="566"/>
    </location>
</feature>
<comment type="caution">
    <text evidence="12">The sequence shown here is derived from an EMBL/GenBank/DDBJ whole genome shotgun (WGS) entry which is preliminary data.</text>
</comment>
<dbReference type="Pfam" id="PF08448">
    <property type="entry name" value="PAS_4"/>
    <property type="match status" value="1"/>
</dbReference>
<dbReference type="Pfam" id="PF00072">
    <property type="entry name" value="Response_reg"/>
    <property type="match status" value="1"/>
</dbReference>
<dbReference type="Gene3D" id="3.40.50.2300">
    <property type="match status" value="1"/>
</dbReference>
<dbReference type="PANTHER" id="PTHR43047">
    <property type="entry name" value="TWO-COMPONENT HISTIDINE PROTEIN KINASE"/>
    <property type="match status" value="1"/>
</dbReference>
<dbReference type="CDD" id="cd00130">
    <property type="entry name" value="PAS"/>
    <property type="match status" value="2"/>
</dbReference>
<dbReference type="Gene3D" id="1.10.287.130">
    <property type="match status" value="1"/>
</dbReference>
<dbReference type="PROSITE" id="PS50112">
    <property type="entry name" value="PAS"/>
    <property type="match status" value="1"/>
</dbReference>
<keyword evidence="7" id="KW-0175">Coiled coil</keyword>
<dbReference type="GO" id="GO:0005886">
    <property type="term" value="C:plasma membrane"/>
    <property type="evidence" value="ECO:0007669"/>
    <property type="project" value="TreeGrafter"/>
</dbReference>
<dbReference type="NCBIfam" id="TIGR00229">
    <property type="entry name" value="sensory_box"/>
    <property type="match status" value="2"/>
</dbReference>
<dbReference type="FunFam" id="3.30.565.10:FF:000010">
    <property type="entry name" value="Sensor histidine kinase RcsC"/>
    <property type="match status" value="1"/>
</dbReference>